<organism evidence="6 7">
    <name type="scientific">Prorocentrum cordatum</name>
    <dbReference type="NCBI Taxonomy" id="2364126"/>
    <lineage>
        <taxon>Eukaryota</taxon>
        <taxon>Sar</taxon>
        <taxon>Alveolata</taxon>
        <taxon>Dinophyceae</taxon>
        <taxon>Prorocentrales</taxon>
        <taxon>Prorocentraceae</taxon>
        <taxon>Prorocentrum</taxon>
    </lineage>
</organism>
<dbReference type="PANTHER" id="PTHR12176">
    <property type="entry name" value="SAM-DEPENDENT METHYLTRANSFERASE SUPERFAMILY PROTEIN"/>
    <property type="match status" value="1"/>
</dbReference>
<evidence type="ECO:0000256" key="4">
    <source>
        <dbReference type="SAM" id="MobiDB-lite"/>
    </source>
</evidence>
<dbReference type="CDD" id="cd02440">
    <property type="entry name" value="AdoMet_MTases"/>
    <property type="match status" value="1"/>
</dbReference>
<comment type="caution">
    <text evidence="6">The sequence shown here is derived from an EMBL/GenBank/DDBJ whole genome shotgun (WGS) entry which is preliminary data.</text>
</comment>
<evidence type="ECO:0000256" key="2">
    <source>
        <dbReference type="ARBA" id="ARBA00022603"/>
    </source>
</evidence>
<dbReference type="InterPro" id="IPR051419">
    <property type="entry name" value="Lys/N-term_MeTrsfase_sf"/>
</dbReference>
<dbReference type="PANTHER" id="PTHR12176:SF83">
    <property type="entry name" value="CITRATE SYNTHASE-LYSINE N-METHYLTRANSFERASE CSKMT, MITOCHONDRIAL"/>
    <property type="match status" value="1"/>
</dbReference>
<dbReference type="Gene3D" id="3.40.50.150">
    <property type="entry name" value="Vaccinia Virus protein VP39"/>
    <property type="match status" value="1"/>
</dbReference>
<keyword evidence="3" id="KW-0808">Transferase</keyword>
<dbReference type="InterPro" id="IPR041698">
    <property type="entry name" value="Methyltransf_25"/>
</dbReference>
<feature type="region of interest" description="Disordered" evidence="4">
    <location>
        <begin position="1"/>
        <end position="32"/>
    </location>
</feature>
<evidence type="ECO:0000313" key="6">
    <source>
        <dbReference type="EMBL" id="CAK0881832.1"/>
    </source>
</evidence>
<dbReference type="InterPro" id="IPR029063">
    <property type="entry name" value="SAM-dependent_MTases_sf"/>
</dbReference>
<gene>
    <name evidence="6" type="ORF">PCOR1329_LOCUS64545</name>
</gene>
<sequence>MELAPRSRSGLPPGGRTHLARPPAGRQRYATGQGSEWYAARSVAFGGSAVYSVNLGSVCGPDSPLGEAALRPPCRVLELGCGDKPLAPGMAADGFSVVAVDFSEEAVRQASGSSGRRRGPGRVDYAAADVRALPFAGGSFGAVVDKGCFDALRSAHCAQALGEVCRVLQPGGRFVCISNAEQLLRAHARRVPGWSCVPGAPFVLAGVDDEVFLHCYRRLGHEACHARPSHDGPVFHHHHHQQ</sequence>
<dbReference type="Proteomes" id="UP001189429">
    <property type="component" value="Unassembled WGS sequence"/>
</dbReference>
<name>A0ABN9W931_9DINO</name>
<evidence type="ECO:0000259" key="5">
    <source>
        <dbReference type="Pfam" id="PF13649"/>
    </source>
</evidence>
<feature type="domain" description="Methyltransferase" evidence="5">
    <location>
        <begin position="76"/>
        <end position="172"/>
    </location>
</feature>
<dbReference type="EMBL" id="CAUYUJ010018233">
    <property type="protein sequence ID" value="CAK0881832.1"/>
    <property type="molecule type" value="Genomic_DNA"/>
</dbReference>
<proteinExistence type="inferred from homology"/>
<accession>A0ABN9W931</accession>
<protein>
    <recommendedName>
        <fullName evidence="5">Methyltransferase domain-containing protein</fullName>
    </recommendedName>
</protein>
<keyword evidence="2" id="KW-0489">Methyltransferase</keyword>
<evidence type="ECO:0000313" key="7">
    <source>
        <dbReference type="Proteomes" id="UP001189429"/>
    </source>
</evidence>
<keyword evidence="7" id="KW-1185">Reference proteome</keyword>
<comment type="similarity">
    <text evidence="1">Belongs to the methyltransferase superfamily.</text>
</comment>
<dbReference type="Pfam" id="PF13649">
    <property type="entry name" value="Methyltransf_25"/>
    <property type="match status" value="1"/>
</dbReference>
<reference evidence="6" key="1">
    <citation type="submission" date="2023-10" db="EMBL/GenBank/DDBJ databases">
        <authorList>
            <person name="Chen Y."/>
            <person name="Shah S."/>
            <person name="Dougan E. K."/>
            <person name="Thang M."/>
            <person name="Chan C."/>
        </authorList>
    </citation>
    <scope>NUCLEOTIDE SEQUENCE [LARGE SCALE GENOMIC DNA]</scope>
</reference>
<evidence type="ECO:0000256" key="3">
    <source>
        <dbReference type="ARBA" id="ARBA00022679"/>
    </source>
</evidence>
<dbReference type="SUPFAM" id="SSF53335">
    <property type="entry name" value="S-adenosyl-L-methionine-dependent methyltransferases"/>
    <property type="match status" value="1"/>
</dbReference>
<evidence type="ECO:0000256" key="1">
    <source>
        <dbReference type="ARBA" id="ARBA00008361"/>
    </source>
</evidence>